<name>A0AAP2UE42_9FIRM</name>
<accession>A0AAP2UE42</accession>
<dbReference type="InterPro" id="IPR010982">
    <property type="entry name" value="Lambda_DNA-bd_dom_sf"/>
</dbReference>
<gene>
    <name evidence="3" type="ORF">NE542_05520</name>
</gene>
<protein>
    <submittedName>
        <fullName evidence="3">Helix-turn-helix domain-containing protein</fullName>
    </submittedName>
</protein>
<dbReference type="Gene3D" id="1.10.260.40">
    <property type="entry name" value="lambda repressor-like DNA-binding domains"/>
    <property type="match status" value="1"/>
</dbReference>
<dbReference type="Pfam" id="PF13413">
    <property type="entry name" value="HTH_25"/>
    <property type="match status" value="1"/>
</dbReference>
<evidence type="ECO:0000313" key="3">
    <source>
        <dbReference type="EMBL" id="MCQ5061297.1"/>
    </source>
</evidence>
<organism evidence="3 4">
    <name type="scientific">Faecalibacillus intestinalis</name>
    <dbReference type="NCBI Taxonomy" id="1982626"/>
    <lineage>
        <taxon>Bacteria</taxon>
        <taxon>Bacillati</taxon>
        <taxon>Bacillota</taxon>
        <taxon>Erysipelotrichia</taxon>
        <taxon>Erysipelotrichales</taxon>
        <taxon>Coprobacillaceae</taxon>
        <taxon>Faecalibacillus</taxon>
    </lineage>
</organism>
<dbReference type="PANTHER" id="PTHR34475">
    <property type="match status" value="1"/>
</dbReference>
<feature type="transmembrane region" description="Helical" evidence="2">
    <location>
        <begin position="130"/>
        <end position="150"/>
    </location>
</feature>
<evidence type="ECO:0000313" key="4">
    <source>
        <dbReference type="Proteomes" id="UP001204814"/>
    </source>
</evidence>
<evidence type="ECO:0000256" key="1">
    <source>
        <dbReference type="SAM" id="MobiDB-lite"/>
    </source>
</evidence>
<dbReference type="Proteomes" id="UP001204814">
    <property type="component" value="Unassembled WGS sequence"/>
</dbReference>
<dbReference type="RefSeq" id="WP_117347399.1">
    <property type="nucleotide sequence ID" value="NZ_JAJDKX010000010.1"/>
</dbReference>
<dbReference type="InterPro" id="IPR050400">
    <property type="entry name" value="Bact_Cytoskel_RodZ"/>
</dbReference>
<proteinExistence type="predicted"/>
<feature type="compositionally biased region" description="Basic and acidic residues" evidence="1">
    <location>
        <begin position="167"/>
        <end position="195"/>
    </location>
</feature>
<evidence type="ECO:0000256" key="2">
    <source>
        <dbReference type="SAM" id="Phobius"/>
    </source>
</evidence>
<dbReference type="CDD" id="cd00093">
    <property type="entry name" value="HTH_XRE"/>
    <property type="match status" value="1"/>
</dbReference>
<dbReference type="EMBL" id="JANGBO010000003">
    <property type="protein sequence ID" value="MCQ5061297.1"/>
    <property type="molecule type" value="Genomic_DNA"/>
</dbReference>
<dbReference type="AlphaFoldDB" id="A0AAP2UE42"/>
<keyword evidence="2" id="KW-0472">Membrane</keyword>
<dbReference type="SUPFAM" id="SSF47413">
    <property type="entry name" value="lambda repressor-like DNA-binding domains"/>
    <property type="match status" value="1"/>
</dbReference>
<dbReference type="PANTHER" id="PTHR34475:SF1">
    <property type="entry name" value="CYTOSKELETON PROTEIN RODZ"/>
    <property type="match status" value="1"/>
</dbReference>
<comment type="caution">
    <text evidence="3">The sequence shown here is derived from an EMBL/GenBank/DDBJ whole genome shotgun (WGS) entry which is preliminary data.</text>
</comment>
<dbReference type="GO" id="GO:0003677">
    <property type="term" value="F:DNA binding"/>
    <property type="evidence" value="ECO:0007669"/>
    <property type="project" value="InterPro"/>
</dbReference>
<keyword evidence="2" id="KW-0812">Transmembrane</keyword>
<reference evidence="3" key="1">
    <citation type="submission" date="2022-06" db="EMBL/GenBank/DDBJ databases">
        <title>Isolation of gut microbiota from human fecal samples.</title>
        <authorList>
            <person name="Pamer E.G."/>
            <person name="Barat B."/>
            <person name="Waligurski E."/>
            <person name="Medina S."/>
            <person name="Paddock L."/>
            <person name="Mostad J."/>
        </authorList>
    </citation>
    <scope>NUCLEOTIDE SEQUENCE</scope>
    <source>
        <strain evidence="3">DFI.6.24</strain>
    </source>
</reference>
<dbReference type="InterPro" id="IPR001387">
    <property type="entry name" value="Cro/C1-type_HTH"/>
</dbReference>
<keyword evidence="2" id="KW-1133">Transmembrane helix</keyword>
<sequence length="334" mass="38187">MDKISEKIKAARIAKGVTIEEVAEATLLSVNIIKDIEDGAFERFVGDELYVKMYLKKIARYLEIDETIADDYYAITREIKKADLKDLENKKEDIGSVTFVDKVKNIQPTKKQPTRKGVYEDHYILRYVKYAIVIIIVIAIIIVLGYSFVFTKSNDSSFKNSNTSKTETSETLKKKTTETDKKKTTKSDTTKKDEQTSTEITFTKNADGDYSFKLPDGYDQETFKLKVDFTFATTVDLHVNGDPNSYQTDTFKKGVYSSNLASISASDALKDDSACESVELEFNVNDFQYLEFSYSWNLGHRYYINDQKIPLEENDHYGTSSNGRVRTFKLTMVK</sequence>
<feature type="compositionally biased region" description="Low complexity" evidence="1">
    <location>
        <begin position="156"/>
        <end position="166"/>
    </location>
</feature>
<feature type="region of interest" description="Disordered" evidence="1">
    <location>
        <begin position="156"/>
        <end position="196"/>
    </location>
</feature>